<comment type="similarity">
    <text evidence="1">Belongs to the UPF0065 (bug) family.</text>
</comment>
<dbReference type="PANTHER" id="PTHR42928">
    <property type="entry name" value="TRICARBOXYLATE-BINDING PROTEIN"/>
    <property type="match status" value="1"/>
</dbReference>
<dbReference type="Proteomes" id="UP000698752">
    <property type="component" value="Unassembled WGS sequence"/>
</dbReference>
<reference evidence="4" key="1">
    <citation type="journal article" date="2021" name="Syst. Appl. Microbiol.">
        <title>Roseomonas hellenica sp. nov., isolated from roots of wild-growing Alkanna tinctoria.</title>
        <authorList>
            <person name="Rat A."/>
            <person name="Naranjo H.D."/>
            <person name="Lebbe L."/>
            <person name="Cnockaert M."/>
            <person name="Krigas N."/>
            <person name="Grigoriadou K."/>
            <person name="Maloupa E."/>
            <person name="Willems A."/>
        </authorList>
    </citation>
    <scope>NUCLEOTIDE SEQUENCE [LARGE SCALE GENOMIC DNA]</scope>
    <source>
        <strain evidence="4">LMG 31159</strain>
    </source>
</reference>
<dbReference type="EMBL" id="JAAEDI010000027">
    <property type="protein sequence ID" value="MBR0652306.1"/>
    <property type="molecule type" value="Genomic_DNA"/>
</dbReference>
<dbReference type="RefSeq" id="WP_211871023.1">
    <property type="nucleotide sequence ID" value="NZ_JAAEDI010000027.1"/>
</dbReference>
<feature type="signal peptide" evidence="2">
    <location>
        <begin position="1"/>
        <end position="20"/>
    </location>
</feature>
<keyword evidence="4" id="KW-1185">Reference proteome</keyword>
<dbReference type="InterPro" id="IPR005064">
    <property type="entry name" value="BUG"/>
</dbReference>
<name>A0ABS5EMQ9_9PROT</name>
<dbReference type="PIRSF" id="PIRSF017082">
    <property type="entry name" value="YflP"/>
    <property type="match status" value="1"/>
</dbReference>
<dbReference type="PANTHER" id="PTHR42928:SF5">
    <property type="entry name" value="BLR1237 PROTEIN"/>
    <property type="match status" value="1"/>
</dbReference>
<protein>
    <submittedName>
        <fullName evidence="3">Tripartite tricarboxylate transporter substrate binding protein</fullName>
    </submittedName>
</protein>
<evidence type="ECO:0000256" key="2">
    <source>
        <dbReference type="SAM" id="SignalP"/>
    </source>
</evidence>
<dbReference type="CDD" id="cd07012">
    <property type="entry name" value="PBP2_Bug_TTT"/>
    <property type="match status" value="1"/>
</dbReference>
<organism evidence="3 4">
    <name type="scientific">Neoroseomonas terrae</name>
    <dbReference type="NCBI Taxonomy" id="424799"/>
    <lineage>
        <taxon>Bacteria</taxon>
        <taxon>Pseudomonadati</taxon>
        <taxon>Pseudomonadota</taxon>
        <taxon>Alphaproteobacteria</taxon>
        <taxon>Acetobacterales</taxon>
        <taxon>Acetobacteraceae</taxon>
        <taxon>Neoroseomonas</taxon>
    </lineage>
</organism>
<dbReference type="Gene3D" id="3.40.190.10">
    <property type="entry name" value="Periplasmic binding protein-like II"/>
    <property type="match status" value="1"/>
</dbReference>
<feature type="chain" id="PRO_5046386043" evidence="2">
    <location>
        <begin position="21"/>
        <end position="317"/>
    </location>
</feature>
<evidence type="ECO:0000313" key="4">
    <source>
        <dbReference type="Proteomes" id="UP000698752"/>
    </source>
</evidence>
<evidence type="ECO:0000313" key="3">
    <source>
        <dbReference type="EMBL" id="MBR0652306.1"/>
    </source>
</evidence>
<gene>
    <name evidence="3" type="ORF">GXW78_21800</name>
</gene>
<dbReference type="InterPro" id="IPR042100">
    <property type="entry name" value="Bug_dom1"/>
</dbReference>
<dbReference type="Gene3D" id="3.40.190.150">
    <property type="entry name" value="Bordetella uptake gene, domain 1"/>
    <property type="match status" value="1"/>
</dbReference>
<comment type="caution">
    <text evidence="3">The sequence shown here is derived from an EMBL/GenBank/DDBJ whole genome shotgun (WGS) entry which is preliminary data.</text>
</comment>
<evidence type="ECO:0000256" key="1">
    <source>
        <dbReference type="ARBA" id="ARBA00006987"/>
    </source>
</evidence>
<sequence length="317" mass="33159">MRRIMLTALLAVALAAPALAQERTVRVISGYAAGGTGDLMARLIAEYIVPHLGARGVVENRTGANGLIGAEFVARSAPDGMTVLQCPMGTMTITPNLPGVSMPIDPRTELIGVTNVALSTYALVVAARGPHADVPGLLAAARARPGGMTYASAGVGSAQHLSGELLKARAGLDIIHAPYRGGTPAVVDILGGRVDFMITNLGDVMSQVRGGELRVLALGDSAGSPLFAEIRPIAAFVPGLEMAGWFGICGPRGMSEDMLARWSEATRKGLENQAFRERLLANGLTPNFEGPREFNARIATDLQSWGEVIRNAGIRAD</sequence>
<dbReference type="Pfam" id="PF03401">
    <property type="entry name" value="TctC"/>
    <property type="match status" value="1"/>
</dbReference>
<keyword evidence="2" id="KW-0732">Signal</keyword>
<accession>A0ABS5EMQ9</accession>
<proteinExistence type="inferred from homology"/>